<name>A0AA46TED5_9VIRU</name>
<dbReference type="Proteomes" id="UP001156272">
    <property type="component" value="Segment"/>
</dbReference>
<keyword evidence="2" id="KW-1185">Reference proteome</keyword>
<reference evidence="1 2" key="1">
    <citation type="submission" date="2022-09" db="EMBL/GenBank/DDBJ databases">
        <title>Evolutionary Diversification of Methanotrophic Ca. Methanophagales (ANME-1) and Their Expansive Virome.</title>
        <authorList>
            <person name="Laso-Perez R."/>
            <person name="Wu F."/>
            <person name="Cremiere A."/>
            <person name="Speth D.R."/>
            <person name="Magyar J.S."/>
            <person name="Krupovic M."/>
            <person name="Orphan V.J."/>
        </authorList>
    </citation>
    <scope>NUCLEOTIDE SEQUENCE [LARGE SCALE GENOMIC DNA]</scope>
    <source>
        <strain evidence="1">PBV082</strain>
    </source>
</reference>
<organism evidence="1 2">
    <name type="scientific">Methanophagales virus PBV082</name>
    <dbReference type="NCBI Taxonomy" id="3071307"/>
    <lineage>
        <taxon>Viruses</taxon>
        <taxon>Viruses incertae sedis</taxon>
        <taxon>Itzamnaviridae</taxon>
        <taxon>Pletoitzamnavirus</taxon>
        <taxon>Pletoitzamnavirus pescaderoense</taxon>
    </lineage>
</organism>
<sequence length="196" mass="23090">MKKRRRVECEMVEEKLEVFCPNCHDYEEFKDGKCGWCGFNHIRKLSAKLVGERYCIAPSVFAECSIEISDGLTTLTVSRVRPVGEEDGEVVLGEVEWWVTRTKTVVVEDVVVRSEKRMETLYTTSDFDDLLSFLQRQLEVTEGIEWKEVVEREVRRDHPERWWETITVIERVRKGEVVNREPTKEELLKLLAPIRR</sequence>
<evidence type="ECO:0000313" key="1">
    <source>
        <dbReference type="EMBL" id="UYL64958.1"/>
    </source>
</evidence>
<protein>
    <submittedName>
        <fullName evidence="1">Uncharacterized protein</fullName>
    </submittedName>
</protein>
<evidence type="ECO:0000313" key="2">
    <source>
        <dbReference type="Proteomes" id="UP001156272"/>
    </source>
</evidence>
<accession>A0AA46TED5</accession>
<gene>
    <name evidence="1" type="ORF">EJNHJLOP_00069</name>
</gene>
<proteinExistence type="predicted"/>
<dbReference type="EMBL" id="OP413839">
    <property type="protein sequence ID" value="UYL64958.1"/>
    <property type="molecule type" value="Genomic_DNA"/>
</dbReference>